<protein>
    <submittedName>
        <fullName evidence="10">Glycosyltransferase family 39 protein</fullName>
    </submittedName>
</protein>
<feature type="transmembrane region" description="Helical" evidence="8">
    <location>
        <begin position="236"/>
        <end position="259"/>
    </location>
</feature>
<evidence type="ECO:0000259" key="9">
    <source>
        <dbReference type="Pfam" id="PF13231"/>
    </source>
</evidence>
<feature type="transmembrane region" description="Helical" evidence="8">
    <location>
        <begin position="156"/>
        <end position="185"/>
    </location>
</feature>
<comment type="subcellular location">
    <subcellularLocation>
        <location evidence="1">Cell membrane</location>
        <topology evidence="1">Multi-pass membrane protein</topology>
    </subcellularLocation>
</comment>
<keyword evidence="11" id="KW-1185">Reference proteome</keyword>
<evidence type="ECO:0000256" key="6">
    <source>
        <dbReference type="ARBA" id="ARBA00022989"/>
    </source>
</evidence>
<reference evidence="10 11" key="1">
    <citation type="submission" date="2024-06" db="EMBL/GenBank/DDBJ databases">
        <title>The Natural Products Discovery Center: Release of the First 8490 Sequenced Strains for Exploring Actinobacteria Biosynthetic Diversity.</title>
        <authorList>
            <person name="Kalkreuter E."/>
            <person name="Kautsar S.A."/>
            <person name="Yang D."/>
            <person name="Bader C.D."/>
            <person name="Teijaro C.N."/>
            <person name="Fluegel L."/>
            <person name="Davis C.M."/>
            <person name="Simpson J.R."/>
            <person name="Lauterbach L."/>
            <person name="Steele A.D."/>
            <person name="Gui C."/>
            <person name="Meng S."/>
            <person name="Li G."/>
            <person name="Viehrig K."/>
            <person name="Ye F."/>
            <person name="Su P."/>
            <person name="Kiefer A.F."/>
            <person name="Nichols A."/>
            <person name="Cepeda A.J."/>
            <person name="Yan W."/>
            <person name="Fan B."/>
            <person name="Jiang Y."/>
            <person name="Adhikari A."/>
            <person name="Zheng C.-J."/>
            <person name="Schuster L."/>
            <person name="Cowan T.M."/>
            <person name="Smanski M.J."/>
            <person name="Chevrette M.G."/>
            <person name="De Carvalho L.P.S."/>
            <person name="Shen B."/>
        </authorList>
    </citation>
    <scope>NUCLEOTIDE SEQUENCE [LARGE SCALE GENOMIC DNA]</scope>
    <source>
        <strain evidence="10 11">NPDC000234</strain>
    </source>
</reference>
<evidence type="ECO:0000313" key="10">
    <source>
        <dbReference type="EMBL" id="MER7180925.1"/>
    </source>
</evidence>
<accession>A0ABV1WVX1</accession>
<organism evidence="10 11">
    <name type="scientific">Streptomyces hyaluromycini</name>
    <dbReference type="NCBI Taxonomy" id="1377993"/>
    <lineage>
        <taxon>Bacteria</taxon>
        <taxon>Bacillati</taxon>
        <taxon>Actinomycetota</taxon>
        <taxon>Actinomycetes</taxon>
        <taxon>Kitasatosporales</taxon>
        <taxon>Streptomycetaceae</taxon>
        <taxon>Streptomyces</taxon>
    </lineage>
</organism>
<evidence type="ECO:0000313" key="11">
    <source>
        <dbReference type="Proteomes" id="UP001474181"/>
    </source>
</evidence>
<feature type="transmembrane region" description="Helical" evidence="8">
    <location>
        <begin position="326"/>
        <end position="346"/>
    </location>
</feature>
<evidence type="ECO:0000256" key="3">
    <source>
        <dbReference type="ARBA" id="ARBA00022676"/>
    </source>
</evidence>
<feature type="domain" description="Glycosyltransferase RgtA/B/C/D-like" evidence="9">
    <location>
        <begin position="56"/>
        <end position="215"/>
    </location>
</feature>
<feature type="transmembrane region" description="Helical" evidence="8">
    <location>
        <begin position="279"/>
        <end position="305"/>
    </location>
</feature>
<dbReference type="InterPro" id="IPR038731">
    <property type="entry name" value="RgtA/B/C-like"/>
</dbReference>
<dbReference type="PANTHER" id="PTHR33908">
    <property type="entry name" value="MANNOSYLTRANSFERASE YKCB-RELATED"/>
    <property type="match status" value="1"/>
</dbReference>
<evidence type="ECO:0000256" key="4">
    <source>
        <dbReference type="ARBA" id="ARBA00022679"/>
    </source>
</evidence>
<keyword evidence="5 8" id="KW-0812">Transmembrane</keyword>
<keyword evidence="2" id="KW-1003">Cell membrane</keyword>
<evidence type="ECO:0000256" key="8">
    <source>
        <dbReference type="SAM" id="Phobius"/>
    </source>
</evidence>
<feature type="transmembrane region" description="Helical" evidence="8">
    <location>
        <begin position="12"/>
        <end position="36"/>
    </location>
</feature>
<gene>
    <name evidence="10" type="ORF">ABT404_15805</name>
</gene>
<evidence type="ECO:0000256" key="1">
    <source>
        <dbReference type="ARBA" id="ARBA00004651"/>
    </source>
</evidence>
<keyword evidence="3" id="KW-0328">Glycosyltransferase</keyword>
<name>A0ABV1WVX1_9ACTN</name>
<evidence type="ECO:0000256" key="2">
    <source>
        <dbReference type="ARBA" id="ARBA00022475"/>
    </source>
</evidence>
<feature type="transmembrane region" description="Helical" evidence="8">
    <location>
        <begin position="134"/>
        <end position="149"/>
    </location>
</feature>
<evidence type="ECO:0000256" key="5">
    <source>
        <dbReference type="ARBA" id="ARBA00022692"/>
    </source>
</evidence>
<feature type="transmembrane region" description="Helical" evidence="8">
    <location>
        <begin position="79"/>
        <end position="98"/>
    </location>
</feature>
<dbReference type="RefSeq" id="WP_350781354.1">
    <property type="nucleotide sequence ID" value="NZ_JBEPEK010000095.1"/>
</dbReference>
<comment type="caution">
    <text evidence="10">The sequence shown here is derived from an EMBL/GenBank/DDBJ whole genome shotgun (WGS) entry which is preliminary data.</text>
</comment>
<keyword evidence="6 8" id="KW-1133">Transmembrane helix</keyword>
<keyword evidence="7 8" id="KW-0472">Membrane</keyword>
<keyword evidence="4" id="KW-0808">Transferase</keyword>
<dbReference type="EMBL" id="JBEPEK010000095">
    <property type="protein sequence ID" value="MER7180925.1"/>
    <property type="molecule type" value="Genomic_DNA"/>
</dbReference>
<dbReference type="Pfam" id="PF13231">
    <property type="entry name" value="PMT_2"/>
    <property type="match status" value="1"/>
</dbReference>
<dbReference type="InterPro" id="IPR050297">
    <property type="entry name" value="LipidA_mod_glycosyltrf_83"/>
</dbReference>
<proteinExistence type="predicted"/>
<feature type="transmembrane region" description="Helical" evidence="8">
    <location>
        <begin position="197"/>
        <end position="215"/>
    </location>
</feature>
<dbReference type="Proteomes" id="UP001474181">
    <property type="component" value="Unassembled WGS sequence"/>
</dbReference>
<evidence type="ECO:0000256" key="7">
    <source>
        <dbReference type="ARBA" id="ARBA00023136"/>
    </source>
</evidence>
<dbReference type="PANTHER" id="PTHR33908:SF11">
    <property type="entry name" value="MEMBRANE PROTEIN"/>
    <property type="match status" value="1"/>
</dbReference>
<sequence>MTDTGPQHRGFAWLPVSVVALAVTALLLMFASRYGYHRDELYFRVLGRHPAWGYVDQPPGTPLLTRASIALFGDTVRGLRVPAVLAAGAVAYLCALIAREVGGGPGAQTLAAAASSGTLVLTFGHLFVTTSLDMVVWLAVALFAFRALLRDRPRWWLAVGAVVGVGLYNKLLVLLLLATLGAGLLAVGPRRVLLSRWPWAGMGLAALIGAPNLVYQAAHHFPALTMAGALRSDKGALGGVLNIPFFFLTVGLPLSYIAVAGLLRVLRDPVLGPVRAFGVGYLLLLVLLCAVAAQPYYAMGMVLTLHAVGSVPVARALAERRHSRALFALLLGLNLVVSAAFALPVVSLRSQQSLHLAEADQGLGDEIGWPRYVSQIAAVYRPGAIIITGNYGEYGALDRYGAAHGIPARALYSGQNALRTLGTPPDSARTAVVVGYDDRAWLSAQFADCRAEGRLDSGYRIDTEEQHRAVYLCHDPVRPWHALWPRFLHYD</sequence>